<proteinExistence type="predicted"/>
<dbReference type="SUPFAM" id="SSF140741">
    <property type="entry name" value="RUN domain-like"/>
    <property type="match status" value="2"/>
</dbReference>
<dbReference type="Gene3D" id="3.40.50.11500">
    <property type="match status" value="1"/>
</dbReference>
<dbReference type="GO" id="GO:0016020">
    <property type="term" value="C:membrane"/>
    <property type="evidence" value="ECO:0007669"/>
    <property type="project" value="UniProtKB-SubCell"/>
</dbReference>
<dbReference type="EMBL" id="HG994588">
    <property type="protein sequence ID" value="CAF3037532.1"/>
    <property type="molecule type" value="Genomic_DNA"/>
</dbReference>
<dbReference type="Gene3D" id="1.20.1070.10">
    <property type="entry name" value="Rhodopsin 7-helix transmembrane proteins"/>
    <property type="match status" value="1"/>
</dbReference>
<dbReference type="Pfam" id="PF00090">
    <property type="entry name" value="TSP_1"/>
    <property type="match status" value="2"/>
</dbReference>
<evidence type="ECO:0000256" key="4">
    <source>
        <dbReference type="ARBA" id="ARBA00023136"/>
    </source>
</evidence>
<feature type="transmembrane region" description="Helical" evidence="6">
    <location>
        <begin position="1432"/>
        <end position="1456"/>
    </location>
</feature>
<feature type="compositionally biased region" description="Basic and acidic residues" evidence="5">
    <location>
        <begin position="208"/>
        <end position="224"/>
    </location>
</feature>
<dbReference type="SMART" id="SM00800">
    <property type="entry name" value="uDENN"/>
    <property type="match status" value="1"/>
</dbReference>
<dbReference type="InterPro" id="IPR036383">
    <property type="entry name" value="TSP1_rpt_sf"/>
</dbReference>
<dbReference type="InterPro" id="IPR001194">
    <property type="entry name" value="cDENN_dom"/>
</dbReference>
<dbReference type="GO" id="GO:0031267">
    <property type="term" value="F:small GTPase binding"/>
    <property type="evidence" value="ECO:0007669"/>
    <property type="project" value="InterPro"/>
</dbReference>
<evidence type="ECO:0000313" key="10">
    <source>
        <dbReference type="EMBL" id="CAF3037532.1"/>
    </source>
</evidence>
<dbReference type="Pfam" id="PF00002">
    <property type="entry name" value="7tm_2"/>
    <property type="match status" value="1"/>
</dbReference>
<dbReference type="Proteomes" id="UP000675881">
    <property type="component" value="Chromosome 9"/>
</dbReference>
<evidence type="ECO:0000256" key="1">
    <source>
        <dbReference type="ARBA" id="ARBA00004141"/>
    </source>
</evidence>
<dbReference type="InterPro" id="IPR004012">
    <property type="entry name" value="Run_dom"/>
</dbReference>
<dbReference type="Pfam" id="PF02141">
    <property type="entry name" value="DENN"/>
    <property type="match status" value="1"/>
</dbReference>
<dbReference type="PROSITE" id="PS50092">
    <property type="entry name" value="TSP1"/>
    <property type="match status" value="2"/>
</dbReference>
<feature type="transmembrane region" description="Helical" evidence="6">
    <location>
        <begin position="1394"/>
        <end position="1412"/>
    </location>
</feature>
<dbReference type="GO" id="GO:0005085">
    <property type="term" value="F:guanyl-nucleotide exchange factor activity"/>
    <property type="evidence" value="ECO:0007669"/>
    <property type="project" value="InterPro"/>
</dbReference>
<dbReference type="SMART" id="SM00209">
    <property type="entry name" value="TSP1"/>
    <property type="match status" value="2"/>
</dbReference>
<dbReference type="InterPro" id="IPR037516">
    <property type="entry name" value="Tripartite_DENN"/>
</dbReference>
<dbReference type="SUPFAM" id="SSF82895">
    <property type="entry name" value="TSP-1 type 1 repeat"/>
    <property type="match status" value="2"/>
</dbReference>
<feature type="transmembrane region" description="Helical" evidence="6">
    <location>
        <begin position="1352"/>
        <end position="1373"/>
    </location>
</feature>
<dbReference type="InterPro" id="IPR000832">
    <property type="entry name" value="GPCR_2_secretin-like"/>
</dbReference>
<dbReference type="SMART" id="SM00799">
    <property type="entry name" value="DENN"/>
    <property type="match status" value="1"/>
</dbReference>
<keyword evidence="11" id="KW-1185">Reference proteome</keyword>
<dbReference type="InterPro" id="IPR017981">
    <property type="entry name" value="GPCR_2-like_7TM"/>
</dbReference>
<dbReference type="SMART" id="SM00593">
    <property type="entry name" value="RUN"/>
    <property type="match status" value="1"/>
</dbReference>
<evidence type="ECO:0000259" key="9">
    <source>
        <dbReference type="PROSITE" id="PS50826"/>
    </source>
</evidence>
<keyword evidence="2 6" id="KW-0812">Transmembrane</keyword>
<evidence type="ECO:0000313" key="11">
    <source>
        <dbReference type="Proteomes" id="UP000675881"/>
    </source>
</evidence>
<keyword evidence="4 6" id="KW-0472">Membrane</keyword>
<comment type="subcellular location">
    <subcellularLocation>
        <location evidence="1">Membrane</location>
        <topology evidence="1">Multi-pass membrane protein</topology>
    </subcellularLocation>
</comment>
<feature type="domain" description="G-protein coupled receptors family 2 profile 2" evidence="8">
    <location>
        <begin position="1286"/>
        <end position="1522"/>
    </location>
</feature>
<dbReference type="Pfam" id="PF02759">
    <property type="entry name" value="RUN"/>
    <property type="match status" value="1"/>
</dbReference>
<dbReference type="PROSITE" id="PS50211">
    <property type="entry name" value="DENN"/>
    <property type="match status" value="1"/>
</dbReference>
<reference evidence="10" key="1">
    <citation type="submission" date="2021-02" db="EMBL/GenBank/DDBJ databases">
        <authorList>
            <person name="Bekaert M."/>
        </authorList>
    </citation>
    <scope>NUCLEOTIDE SEQUENCE</scope>
    <source>
        <strain evidence="10">IoA-00</strain>
    </source>
</reference>
<evidence type="ECO:0000259" key="7">
    <source>
        <dbReference type="PROSITE" id="PS50211"/>
    </source>
</evidence>
<feature type="domain" description="UDENN" evidence="7">
    <location>
        <begin position="88"/>
        <end position="539"/>
    </location>
</feature>
<sequence length="1538" mass="175251">MNLSIGQQLVLFTKPLLHIQVKSKQNKILDEQIMDINSDFDMFKYWKCMIPKMHQNLKTNYEHKWVKVGVYSQKRRLSSLGVFLLREELIFIESFRGFLNPLERSYKPRILRHYPSEIESWSGLNLGALSNLTLPQGLKFCTERELLSYKPSFHPFVLTREDGSKLQGFSLAYYECVTDTSICQALQTLQHMHSTEMAGESSCSNSRRTAERPKSARVTSERSRSLPRHYNQRFRSSSTVDLSGAFYDSSKDNLYVTKSLAFISSQPLVSIAQQVLYSIYKYINTVDYDISVLEGFLYNLLFDIPLPSPGHAVRFWSLGEVITMSLPREPDELPLFDYNLFDFFDILGIENAIKLWICVLLEHQTVVFSSDFDKLMLVCESITSLCYPFKWPHVYVPILPPSLENFLDAPVPYIMGLLRRTHDYELYKRSGTVAILDIDSGELELPEELPQFPCESELLHEIKEIIVEYGGSEGIDLLKEHAKELAETVPNMESFNKKRDNENEMDESSRFSFPFLSSFMETQIFYNFIEEMSNNSKKSSFSSRMKKMKTKFTECIVRTLSYEKCECINESQKKLMSRLRKVELSVSPPKTFKPNVLNYRNFENSNKNFNNNYNNNSRLNNVVGVFPLFESDHFARNNGKSNHSAVIFRGISSQISTEISATGVQNVPEILNSSPAAIAEMNWSFVQQLLEECKQKTRRILLEKLGSEAVEWGHAGTLDNFHTEENMLAEEILLVAFFILMKSKPYVLPDHARPVQVISITSMDNNILAMMHNVSTIHEIKTEIGYARAWIRLTLEQKKLSQFLQILLSDHSLLQKLYKRYAFLRNEDEREQAIHYTQTLNTVDFSCFTNAYLKSSLLYQVLIFPSQKTQALSTANLWIHIVGSLGENQQNRCTSRSIFSCPISNYKSNDSDTEIVEIQTMLGDSINRIIKFYHKSLVQALICVFSFGYKSARLFGKNLSNHLEGYETNILDSPKVGGGGTPTGTLSRVNQFRRMYTKLITRIETTCTRLGKDDKFQLFVSIAAQQLYDEVSFLRDTSLTSFLSHILETLEEISIPNSKDDFRRLVVYFGHRKLDHSGLDFNKVSMTNPNPIAGFINIDGNWSPWSVISTECVDENGDKVTCGGGEFKKIRSCTNPVAQGSGEDCKGITTQSFPCNNQPCKMEWSEWSSCSTPCGRGVTERFTLCSYKQNVQKPLKSCKELNLNDYHFTHIKSCNTWNKTTCPSPCTGYQCMEFGACEDMSTDEDPLADCVCQLGRIMNEAKSKCIIPPPPVPTPRPIPTLAPAVKSATTVVTKTASTVLIMFVGITLILFASFRIFDHGRVIQMNMEIALICAHICLLLPVIPEYENVCKVISILIHFFHTACFMFIFLESLHMYSLVASVVKQNGMLSKCQNISLGWMISIGITLITISLEFDNYGGEYHCWLRMDTKLLFAQIAPIVVLMVITFTMIEAAGVADYGILKGSDYSQITSARISQRANLIVMPLVFASFMLGTLSEYEQNVPLYDSIARSLKWARLETGLNSSNRLEFPGQHRLNMQ</sequence>
<feature type="transmembrane region" description="Helical" evidence="6">
    <location>
        <begin position="1477"/>
        <end position="1495"/>
    </location>
</feature>
<protein>
    <submittedName>
        <fullName evidence="10">DENND5</fullName>
    </submittedName>
</protein>
<name>A0A7R8HDM3_LEPSM</name>
<feature type="transmembrane region" description="Helical" evidence="6">
    <location>
        <begin position="1296"/>
        <end position="1317"/>
    </location>
</feature>
<dbReference type="PANTHER" id="PTHR46070:SF1">
    <property type="entry name" value="PINSTRIPE, ISOFORM A"/>
    <property type="match status" value="1"/>
</dbReference>
<feature type="transmembrane region" description="Helical" evidence="6">
    <location>
        <begin position="1329"/>
        <end position="1346"/>
    </location>
</feature>
<evidence type="ECO:0000256" key="2">
    <source>
        <dbReference type="ARBA" id="ARBA00022692"/>
    </source>
</evidence>
<evidence type="ECO:0000256" key="6">
    <source>
        <dbReference type="SAM" id="Phobius"/>
    </source>
</evidence>
<dbReference type="OrthoDB" id="6366354at2759"/>
<dbReference type="PROSITE" id="PS50826">
    <property type="entry name" value="RUN"/>
    <property type="match status" value="1"/>
</dbReference>
<dbReference type="Pfam" id="PF03456">
    <property type="entry name" value="uDENN"/>
    <property type="match status" value="1"/>
</dbReference>
<dbReference type="InterPro" id="IPR047278">
    <property type="entry name" value="DEN5A/B"/>
</dbReference>
<dbReference type="PROSITE" id="PS50261">
    <property type="entry name" value="G_PROTEIN_RECEP_F2_4"/>
    <property type="match status" value="1"/>
</dbReference>
<dbReference type="Gene3D" id="2.20.100.10">
    <property type="entry name" value="Thrombospondin type-1 (TSP1) repeat"/>
    <property type="match status" value="2"/>
</dbReference>
<dbReference type="InterPro" id="IPR000884">
    <property type="entry name" value="TSP1_rpt"/>
</dbReference>
<dbReference type="InterPro" id="IPR037213">
    <property type="entry name" value="Run_dom_sf"/>
</dbReference>
<dbReference type="InterPro" id="IPR005113">
    <property type="entry name" value="uDENN_dom"/>
</dbReference>
<keyword evidence="3 6" id="KW-1133">Transmembrane helix</keyword>
<evidence type="ECO:0000259" key="8">
    <source>
        <dbReference type="PROSITE" id="PS50261"/>
    </source>
</evidence>
<dbReference type="GO" id="GO:0007166">
    <property type="term" value="P:cell surface receptor signaling pathway"/>
    <property type="evidence" value="ECO:0007669"/>
    <property type="project" value="InterPro"/>
</dbReference>
<accession>A0A7R8HDM3</accession>
<dbReference type="PANTHER" id="PTHR46070">
    <property type="entry name" value="PINSTRIPE, ISOFORM A"/>
    <property type="match status" value="1"/>
</dbReference>
<dbReference type="InterPro" id="IPR043153">
    <property type="entry name" value="DENN_C"/>
</dbReference>
<evidence type="ECO:0000256" key="5">
    <source>
        <dbReference type="SAM" id="MobiDB-lite"/>
    </source>
</evidence>
<dbReference type="Gene3D" id="1.20.58.900">
    <property type="match status" value="1"/>
</dbReference>
<gene>
    <name evidence="10" type="ORF">LSAA_14560</name>
</gene>
<feature type="domain" description="RUN" evidence="9">
    <location>
        <begin position="630"/>
        <end position="852"/>
    </location>
</feature>
<feature type="region of interest" description="Disordered" evidence="5">
    <location>
        <begin position="197"/>
        <end position="229"/>
    </location>
</feature>
<organism evidence="10 11">
    <name type="scientific">Lepeophtheirus salmonis</name>
    <name type="common">Salmon louse</name>
    <name type="synonym">Caligus salmonis</name>
    <dbReference type="NCBI Taxonomy" id="72036"/>
    <lineage>
        <taxon>Eukaryota</taxon>
        <taxon>Metazoa</taxon>
        <taxon>Ecdysozoa</taxon>
        <taxon>Arthropoda</taxon>
        <taxon>Crustacea</taxon>
        <taxon>Multicrustacea</taxon>
        <taxon>Hexanauplia</taxon>
        <taxon>Copepoda</taxon>
        <taxon>Siphonostomatoida</taxon>
        <taxon>Caligidae</taxon>
        <taxon>Lepeophtheirus</taxon>
    </lineage>
</organism>
<evidence type="ECO:0000256" key="3">
    <source>
        <dbReference type="ARBA" id="ARBA00022989"/>
    </source>
</evidence>
<dbReference type="GO" id="GO:0004930">
    <property type="term" value="F:G protein-coupled receptor activity"/>
    <property type="evidence" value="ECO:0007669"/>
    <property type="project" value="InterPro"/>
</dbReference>